<accession>A0A085N5Z2</accession>
<proteinExistence type="predicted"/>
<feature type="compositionally biased region" description="Basic and acidic residues" evidence="2">
    <location>
        <begin position="370"/>
        <end position="387"/>
    </location>
</feature>
<name>A0A085N5Z2_9BILA</name>
<feature type="region of interest" description="Disordered" evidence="2">
    <location>
        <begin position="1436"/>
        <end position="1495"/>
    </location>
</feature>
<keyword evidence="1" id="KW-0175">Coiled coil</keyword>
<feature type="region of interest" description="Disordered" evidence="2">
    <location>
        <begin position="359"/>
        <end position="387"/>
    </location>
</feature>
<evidence type="ECO:0000256" key="1">
    <source>
        <dbReference type="SAM" id="Coils"/>
    </source>
</evidence>
<protein>
    <submittedName>
        <fullName evidence="3">Uncharacterized protein</fullName>
    </submittedName>
</protein>
<sequence>MATGLVAPFERFFKSSELDAIPEPLKQGLTSYVQNLYNLFLEKTADLERETEAFQRVYNESEKRLHDALEDRKEEHLKICQAMMKLEDRDLASLQRIEELELQLSSAEDCKAELAEMLSHRSAEITALEERLRREKEVRSALAKEKCSLELRLVDRSIDKVALKDAREEWSLQKEMLDKEKERFENEMALEMNSVRCLKEELQRCIAQWQQDGENAANRFESVQSEHDKLASSMDLLNCRIVELMEQTNQISVIRASKVSDAETAQTRVDGKIEAAVAAGVQHSIAMRIRELEELVYKEQSKRSSSSNGGDVEKEKIAAENVRLQEEVARAHNLISDLLSNTISLETIDELRKVTDMKSNESAATTTTVDPRKNLGDEMLSERDDNAERRLVSSCTMEAVLRDIMQENSFSRNVVDLRAQNRKLLSILGITMSDREHLVREDVKRNVVEANHRLEQFSAMTADLCKDNAETRSHLAKVIVERDWYKEEMEKLSKLASETCCGDSDANSNEELMQKNAKLQAVSQAYDYQVKSQNETVENLSRLVEALKDHICSLEADRRRDCTLICQQKEQLEGLSEEVERMAQRVTELSEQNRSLKEQLSSVTEEAAVSGGGRGESPKGECLSAVQLDKLNSLLCELKTIVFPVGRHAERDNCLAKENEVLLCMLSKICKHGKVSLENQRANVCELSLQLDEKAGQVDELRKRLVNNERNETAVVAAAAAATEVKSKKEELRGPLGNQPSLAAATYGSDLMEGTANAVHSELSMAASRQLEQNTRRLTELSTRLAASENDLEEYKFLCKSLEESLTCGQENATLELNEQKAQYAALKRTAEALEQQVIELTKSINSGSASHSEMASSFEERTMKLNGELCSLKKENAILASQLSEQTERLTCLESTVSSLRQVLEETANKLAVMQDELAGREAERGSAQEEFACQQGELNVLRSQLMAVEDGHHSEVESMNNEIRQYRKRLCKLEKVSGELTRLLDTLSKELLLHDPHCSTLSLNFLADVKELPAEFDFDSTNRSGAFAQLVERFSNCRRLAFSRVLVAETQMLSYRVRNELVEFENRRLRRLCHDASVATAESSTAQSNDAQAAPFELSELGSGEKSLYKMLDHLRSQLEMHWNALFIDYAKEVESCDDIDEGSPPTGEPVLAETEAHVAGRLKSPASLECNVSGNGVPSDRFGGPTEVALSSSSLALPAIRATEGMVDQSRLLNESNRPETSSEATGSDALTVHFAQKAFLCGGGGNARSLLWVVVVHREDGSKGIAGSSFCESAAVSAPGVSSSDGAHFTIASGDRTTMIPSLSSSSPPPVESSQGIISTSWEVDNEGISSSSIVEAAATSEETGLSTSSSSDLCLHPKRDFPSFGEFSKASKRRRVASPVLVSTTGEDEEAEPKLPVQSLAERMGDNANGEHENGAASTCFANWTNRHIATGEEDTDMSEQPESSGQGLEAGDVIEEELQIEETSEAVSTDVDSASRDNLGSPERGQHSS</sequence>
<feature type="coiled-coil region" evidence="1">
    <location>
        <begin position="530"/>
        <end position="606"/>
    </location>
</feature>
<feature type="compositionally biased region" description="Acidic residues" evidence="2">
    <location>
        <begin position="1458"/>
        <end position="1470"/>
    </location>
</feature>
<gene>
    <name evidence="3" type="ORF">M514_04497</name>
</gene>
<organism evidence="3">
    <name type="scientific">Trichuris suis</name>
    <name type="common">pig whipworm</name>
    <dbReference type="NCBI Taxonomy" id="68888"/>
    <lineage>
        <taxon>Eukaryota</taxon>
        <taxon>Metazoa</taxon>
        <taxon>Ecdysozoa</taxon>
        <taxon>Nematoda</taxon>
        <taxon>Enoplea</taxon>
        <taxon>Dorylaimia</taxon>
        <taxon>Trichinellida</taxon>
        <taxon>Trichuridae</taxon>
        <taxon>Trichuris</taxon>
    </lineage>
</organism>
<feature type="coiled-coil region" evidence="1">
    <location>
        <begin position="97"/>
        <end position="201"/>
    </location>
</feature>
<feature type="compositionally biased region" description="Polar residues" evidence="2">
    <location>
        <begin position="1472"/>
        <end position="1484"/>
    </location>
</feature>
<dbReference type="EMBL" id="KL367548">
    <property type="protein sequence ID" value="KFD64888.1"/>
    <property type="molecule type" value="Genomic_DNA"/>
</dbReference>
<feature type="coiled-coil region" evidence="1">
    <location>
        <begin position="771"/>
        <end position="844"/>
    </location>
</feature>
<dbReference type="Proteomes" id="UP000030758">
    <property type="component" value="Unassembled WGS sequence"/>
</dbReference>
<feature type="compositionally biased region" description="Polar residues" evidence="2">
    <location>
        <begin position="360"/>
        <end position="369"/>
    </location>
</feature>
<evidence type="ECO:0000313" key="3">
    <source>
        <dbReference type="EMBL" id="KFD64888.1"/>
    </source>
</evidence>
<feature type="coiled-coil region" evidence="1">
    <location>
        <begin position="898"/>
        <end position="925"/>
    </location>
</feature>
<feature type="region of interest" description="Disordered" evidence="2">
    <location>
        <begin position="1380"/>
        <end position="1399"/>
    </location>
</feature>
<evidence type="ECO:0000256" key="2">
    <source>
        <dbReference type="SAM" id="MobiDB-lite"/>
    </source>
</evidence>
<dbReference type="Gene3D" id="1.10.287.1490">
    <property type="match status" value="1"/>
</dbReference>
<reference evidence="3" key="1">
    <citation type="journal article" date="2014" name="Nat. Genet.">
        <title>Genome and transcriptome of the porcine whipworm Trichuris suis.</title>
        <authorList>
            <person name="Jex A.R."/>
            <person name="Nejsum P."/>
            <person name="Schwarz E.M."/>
            <person name="Hu L."/>
            <person name="Young N.D."/>
            <person name="Hall R.S."/>
            <person name="Korhonen P.K."/>
            <person name="Liao S."/>
            <person name="Thamsborg S."/>
            <person name="Xia J."/>
            <person name="Xu P."/>
            <person name="Wang S."/>
            <person name="Scheerlinck J.P."/>
            <person name="Hofmann A."/>
            <person name="Sternberg P.W."/>
            <person name="Wang J."/>
            <person name="Gasser R.B."/>
        </authorList>
    </citation>
    <scope>NUCLEOTIDE SEQUENCE [LARGE SCALE GENOMIC DNA]</scope>
    <source>
        <strain evidence="3">DCEP-RM93F</strain>
    </source>
</reference>
<feature type="coiled-coil region" evidence="1">
    <location>
        <begin position="314"/>
        <end position="341"/>
    </location>
</feature>